<dbReference type="InterPro" id="IPR011037">
    <property type="entry name" value="Pyrv_Knase-like_insert_dom_sf"/>
</dbReference>
<evidence type="ECO:0000259" key="2">
    <source>
        <dbReference type="PROSITE" id="PS51340"/>
    </source>
</evidence>
<name>A0A4Q7Y1I4_9ACTN</name>
<dbReference type="InterPro" id="IPR005302">
    <property type="entry name" value="MoCF_Sase_C"/>
</dbReference>
<comment type="caution">
    <text evidence="3">The sequence shown here is derived from an EMBL/GenBank/DDBJ whole genome shotgun (WGS) entry which is preliminary data.</text>
</comment>
<feature type="domain" description="MOSC" evidence="2">
    <location>
        <begin position="107"/>
        <end position="291"/>
    </location>
</feature>
<accession>A0A4Q7Y1I4</accession>
<evidence type="ECO:0000313" key="4">
    <source>
        <dbReference type="Proteomes" id="UP000292507"/>
    </source>
</evidence>
<dbReference type="GO" id="GO:0030170">
    <property type="term" value="F:pyridoxal phosphate binding"/>
    <property type="evidence" value="ECO:0007669"/>
    <property type="project" value="InterPro"/>
</dbReference>
<dbReference type="Pfam" id="PF03473">
    <property type="entry name" value="MOSC"/>
    <property type="match status" value="1"/>
</dbReference>
<proteinExistence type="predicted"/>
<keyword evidence="4" id="KW-1185">Reference proteome</keyword>
<sequence length="299" mass="32822">MPKLGRPTPATVENRTDTDSGRRTMPLVSRLSTTPVKGTALHHPRTVTVTENGVPENRRFHLVDARRRLFNGKQHGPLVRLTAELDPDGAHLRLRFPRRPPVEGPTTELGEAVRTDFYGRDVDGHLVEGPWSAALSDFVGQEVHLVAVDRPGDAVDVHPVTLISTATLDHLRRVTPDGERLDHRRFRMLVEVDGCDVHEEDTWAGRRLRIGGVTVQVVGPVPRCVVTNENPESGEVDFGTLKAIVRYRGELATDLSTPVAHLPDNGAVILGMYATVEQPGEMSLGDQVELLDEAADQPA</sequence>
<dbReference type="Proteomes" id="UP000292507">
    <property type="component" value="Unassembled WGS sequence"/>
</dbReference>
<dbReference type="OrthoDB" id="9793178at2"/>
<dbReference type="PROSITE" id="PS51340">
    <property type="entry name" value="MOSC"/>
    <property type="match status" value="1"/>
</dbReference>
<dbReference type="Pfam" id="PF03476">
    <property type="entry name" value="MOSC_N"/>
    <property type="match status" value="1"/>
</dbReference>
<dbReference type="Gene3D" id="2.40.33.20">
    <property type="entry name" value="PK beta-barrel domain-like"/>
    <property type="match status" value="1"/>
</dbReference>
<dbReference type="AlphaFoldDB" id="A0A4Q7Y1I4"/>
<organism evidence="3 4">
    <name type="scientific">Blastococcus saxobsidens</name>
    <dbReference type="NCBI Taxonomy" id="138336"/>
    <lineage>
        <taxon>Bacteria</taxon>
        <taxon>Bacillati</taxon>
        <taxon>Actinomycetota</taxon>
        <taxon>Actinomycetes</taxon>
        <taxon>Geodermatophilales</taxon>
        <taxon>Geodermatophilaceae</taxon>
        <taxon>Blastococcus</taxon>
    </lineage>
</organism>
<dbReference type="SUPFAM" id="SSF50800">
    <property type="entry name" value="PK beta-barrel domain-like"/>
    <property type="match status" value="1"/>
</dbReference>
<dbReference type="EMBL" id="SHKV01000001">
    <property type="protein sequence ID" value="RZU30640.1"/>
    <property type="molecule type" value="Genomic_DNA"/>
</dbReference>
<dbReference type="InterPro" id="IPR005303">
    <property type="entry name" value="MOCOS_middle"/>
</dbReference>
<dbReference type="GO" id="GO:0003824">
    <property type="term" value="F:catalytic activity"/>
    <property type="evidence" value="ECO:0007669"/>
    <property type="project" value="InterPro"/>
</dbReference>
<dbReference type="GO" id="GO:0030151">
    <property type="term" value="F:molybdenum ion binding"/>
    <property type="evidence" value="ECO:0007669"/>
    <property type="project" value="InterPro"/>
</dbReference>
<dbReference type="SUPFAM" id="SSF141673">
    <property type="entry name" value="MOSC N-terminal domain-like"/>
    <property type="match status" value="1"/>
</dbReference>
<protein>
    <recommendedName>
        <fullName evidence="2">MOSC domain-containing protein</fullName>
    </recommendedName>
</protein>
<gene>
    <name evidence="3" type="ORF">BKA19_0261</name>
</gene>
<evidence type="ECO:0000313" key="3">
    <source>
        <dbReference type="EMBL" id="RZU30640.1"/>
    </source>
</evidence>
<feature type="region of interest" description="Disordered" evidence="1">
    <location>
        <begin position="1"/>
        <end position="25"/>
    </location>
</feature>
<reference evidence="3 4" key="1">
    <citation type="submission" date="2019-02" db="EMBL/GenBank/DDBJ databases">
        <title>Sequencing the genomes of 1000 actinobacteria strains.</title>
        <authorList>
            <person name="Klenk H.-P."/>
        </authorList>
    </citation>
    <scope>NUCLEOTIDE SEQUENCE [LARGE SCALE GENOMIC DNA]</scope>
    <source>
        <strain evidence="3 4">DSM 44509</strain>
    </source>
</reference>
<evidence type="ECO:0000256" key="1">
    <source>
        <dbReference type="SAM" id="MobiDB-lite"/>
    </source>
</evidence>